<dbReference type="InterPro" id="IPR043128">
    <property type="entry name" value="Rev_trsase/Diguanyl_cyclase"/>
</dbReference>
<organism evidence="2">
    <name type="scientific">hydrothermal vent metagenome</name>
    <dbReference type="NCBI Taxonomy" id="652676"/>
    <lineage>
        <taxon>unclassified sequences</taxon>
        <taxon>metagenomes</taxon>
        <taxon>ecological metagenomes</taxon>
    </lineage>
</organism>
<sequence>RPIRIPDLKGVEVYPGSSGKWRSFIGAPVMAMQDAIGAIGLVSANAKAFRNVDLKSLAILASSLSSAFEGLRFNRKKQIEAQTDPVTGMISHQNLLENRPSLKGVGAVLMLNIVGFTQINIRLGFEDGENVLRETAERIAEAVGGEGVVSRYYGKFIILLENASRNEVVPKIKSIVEAVDDAPFFYGGYDIHVSTAVGASLYPADGLKLKDLILKAQEAAERARRASGARISLYGELEMDRPVHLRSVNEQER</sequence>
<dbReference type="PANTHER" id="PTHR33121">
    <property type="entry name" value="CYCLIC DI-GMP PHOSPHODIESTERASE PDEF"/>
    <property type="match status" value="1"/>
</dbReference>
<dbReference type="InterPro" id="IPR000160">
    <property type="entry name" value="GGDEF_dom"/>
</dbReference>
<dbReference type="InterPro" id="IPR029016">
    <property type="entry name" value="GAF-like_dom_sf"/>
</dbReference>
<gene>
    <name evidence="2" type="ORF">MNBD_NITROSPINAE01-76</name>
</gene>
<dbReference type="EMBL" id="UOGC01000098">
    <property type="protein sequence ID" value="VAX19878.1"/>
    <property type="molecule type" value="Genomic_DNA"/>
</dbReference>
<reference evidence="2" key="1">
    <citation type="submission" date="2018-06" db="EMBL/GenBank/DDBJ databases">
        <authorList>
            <person name="Zhirakovskaya E."/>
        </authorList>
    </citation>
    <scope>NUCLEOTIDE SEQUENCE</scope>
</reference>
<dbReference type="Gene3D" id="3.30.70.270">
    <property type="match status" value="1"/>
</dbReference>
<accession>A0A3B1C7K3</accession>
<feature type="non-terminal residue" evidence="2">
    <location>
        <position position="1"/>
    </location>
</feature>
<evidence type="ECO:0000313" key="2">
    <source>
        <dbReference type="EMBL" id="VAX19878.1"/>
    </source>
</evidence>
<dbReference type="InterPro" id="IPR050706">
    <property type="entry name" value="Cyclic-di-GMP_PDE-like"/>
</dbReference>
<dbReference type="NCBIfam" id="TIGR00254">
    <property type="entry name" value="GGDEF"/>
    <property type="match status" value="1"/>
</dbReference>
<dbReference type="SMART" id="SM00267">
    <property type="entry name" value="GGDEF"/>
    <property type="match status" value="1"/>
</dbReference>
<dbReference type="PANTHER" id="PTHR33121:SF71">
    <property type="entry name" value="OXYGEN SENSOR PROTEIN DOSP"/>
    <property type="match status" value="1"/>
</dbReference>
<protein>
    <recommendedName>
        <fullName evidence="1">GGDEF domain-containing protein</fullName>
    </recommendedName>
</protein>
<proteinExistence type="predicted"/>
<dbReference type="GO" id="GO:0071111">
    <property type="term" value="F:cyclic-guanylate-specific phosphodiesterase activity"/>
    <property type="evidence" value="ECO:0007669"/>
    <property type="project" value="InterPro"/>
</dbReference>
<dbReference type="PROSITE" id="PS50887">
    <property type="entry name" value="GGDEF"/>
    <property type="match status" value="1"/>
</dbReference>
<dbReference type="AlphaFoldDB" id="A0A3B1C7K3"/>
<dbReference type="Pfam" id="PF00990">
    <property type="entry name" value="GGDEF"/>
    <property type="match status" value="1"/>
</dbReference>
<feature type="domain" description="GGDEF" evidence="1">
    <location>
        <begin position="104"/>
        <end position="236"/>
    </location>
</feature>
<evidence type="ECO:0000259" key="1">
    <source>
        <dbReference type="PROSITE" id="PS50887"/>
    </source>
</evidence>
<dbReference type="SUPFAM" id="SSF55781">
    <property type="entry name" value="GAF domain-like"/>
    <property type="match status" value="1"/>
</dbReference>
<dbReference type="CDD" id="cd01949">
    <property type="entry name" value="GGDEF"/>
    <property type="match status" value="1"/>
</dbReference>
<dbReference type="SUPFAM" id="SSF55073">
    <property type="entry name" value="Nucleotide cyclase"/>
    <property type="match status" value="1"/>
</dbReference>
<name>A0A3B1C7K3_9ZZZZ</name>
<dbReference type="InterPro" id="IPR029787">
    <property type="entry name" value="Nucleotide_cyclase"/>
</dbReference>
<dbReference type="Gene3D" id="3.30.450.40">
    <property type="match status" value="1"/>
</dbReference>